<evidence type="ECO:0000259" key="2">
    <source>
        <dbReference type="Pfam" id="PF13559"/>
    </source>
</evidence>
<name>A0A7W7AFF9_9SPHN</name>
<keyword evidence="1" id="KW-0472">Membrane</keyword>
<dbReference type="EMBL" id="JACHOA010000016">
    <property type="protein sequence ID" value="MBB4615881.1"/>
    <property type="molecule type" value="Genomic_DNA"/>
</dbReference>
<keyword evidence="1" id="KW-0812">Transmembrane</keyword>
<evidence type="ECO:0000313" key="4">
    <source>
        <dbReference type="Proteomes" id="UP000538566"/>
    </source>
</evidence>
<reference evidence="3 4" key="1">
    <citation type="submission" date="2020-08" db="EMBL/GenBank/DDBJ databases">
        <title>Genomic Encyclopedia of Type Strains, Phase IV (KMG-IV): sequencing the most valuable type-strain genomes for metagenomic binning, comparative biology and taxonomic classification.</title>
        <authorList>
            <person name="Goeker M."/>
        </authorList>
    </citation>
    <scope>NUCLEOTIDE SEQUENCE [LARGE SCALE GENOMIC DNA]</scope>
    <source>
        <strain evidence="3 4">DSM 17507</strain>
    </source>
</reference>
<dbReference type="OrthoDB" id="8478645at2"/>
<dbReference type="RefSeq" id="WP_144908166.1">
    <property type="nucleotide sequence ID" value="NZ_JACHOA010000016.1"/>
</dbReference>
<gene>
    <name evidence="3" type="ORF">GGR37_004185</name>
</gene>
<accession>A0A7W7AFF9</accession>
<evidence type="ECO:0000313" key="3">
    <source>
        <dbReference type="EMBL" id="MBB4615881.1"/>
    </source>
</evidence>
<dbReference type="AlphaFoldDB" id="A0A7W7AFF9"/>
<keyword evidence="4" id="KW-1185">Reference proteome</keyword>
<feature type="domain" description="Protein-glutamine gamma-glutamyltransferase-like C-terminal" evidence="2">
    <location>
        <begin position="157"/>
        <end position="208"/>
    </location>
</feature>
<evidence type="ECO:0000256" key="1">
    <source>
        <dbReference type="SAM" id="Phobius"/>
    </source>
</evidence>
<dbReference type="InterPro" id="IPR025403">
    <property type="entry name" value="TgpA-like_C"/>
</dbReference>
<feature type="transmembrane region" description="Helical" evidence="1">
    <location>
        <begin position="74"/>
        <end position="96"/>
    </location>
</feature>
<proteinExistence type="predicted"/>
<dbReference type="Pfam" id="PF13559">
    <property type="entry name" value="DUF4129"/>
    <property type="match status" value="1"/>
</dbReference>
<organism evidence="3 4">
    <name type="scientific">Novosphingobium taihuense</name>
    <dbReference type="NCBI Taxonomy" id="260085"/>
    <lineage>
        <taxon>Bacteria</taxon>
        <taxon>Pseudomonadati</taxon>
        <taxon>Pseudomonadota</taxon>
        <taxon>Alphaproteobacteria</taxon>
        <taxon>Sphingomonadales</taxon>
        <taxon>Sphingomonadaceae</taxon>
        <taxon>Novosphingobium</taxon>
    </lineage>
</organism>
<comment type="caution">
    <text evidence="3">The sequence shown here is derived from an EMBL/GenBank/DDBJ whole genome shotgun (WGS) entry which is preliminary data.</text>
</comment>
<dbReference type="Proteomes" id="UP000538566">
    <property type="component" value="Unassembled WGS sequence"/>
</dbReference>
<sequence length="225" mass="24157">MTAPGAAISAKSDVAAAEAAWAAVRNSADIQFAPVPPDPPPVTPEWLQALGRFLEWLFSPLGRLLGSGWSVIEMVLLVSACIGAVWIAWALLWPLWRDRKGKARIAAPEWTPPREEALALLEDADRLAAQGLFGEAAHLLLQRSIGQIARVRPDWLSPSSTAREIGMIRALPSEARSAFGTISALVERARYALSPLGAEDWSTAREAYSRFALQQLPTGTAGAAA</sequence>
<keyword evidence="1" id="KW-1133">Transmembrane helix</keyword>
<protein>
    <recommendedName>
        <fullName evidence="2">Protein-glutamine gamma-glutamyltransferase-like C-terminal domain-containing protein</fullName>
    </recommendedName>
</protein>